<protein>
    <submittedName>
        <fullName evidence="2">Uncharacterized protein</fullName>
    </submittedName>
</protein>
<sequence>MTENPDFQTEPTTGESIDDALEAARPGDPERPAPAEAEGVGLDRTVERGQEDLAAAEQGNRDQDEMRSEGDDIDDLAGNQPLV</sequence>
<evidence type="ECO:0000313" key="3">
    <source>
        <dbReference type="Proteomes" id="UP000644727"/>
    </source>
</evidence>
<dbReference type="RefSeq" id="WP_193865014.1">
    <property type="nucleotide sequence ID" value="NZ_JADEYR010000002.1"/>
</dbReference>
<dbReference type="Proteomes" id="UP000644727">
    <property type="component" value="Unassembled WGS sequence"/>
</dbReference>
<dbReference type="EMBL" id="JADEYR010000002">
    <property type="protein sequence ID" value="MBE9403265.1"/>
    <property type="molecule type" value="Genomic_DNA"/>
</dbReference>
<comment type="caution">
    <text evidence="2">The sequence shown here is derived from an EMBL/GenBank/DDBJ whole genome shotgun (WGS) entry which is preliminary data.</text>
</comment>
<feature type="compositionally biased region" description="Basic and acidic residues" evidence="1">
    <location>
        <begin position="59"/>
        <end position="70"/>
    </location>
</feature>
<accession>A0ABR9VYK0</accession>
<organism evidence="2 3">
    <name type="scientific">Brachybacterium epidermidis</name>
    <dbReference type="NCBI Taxonomy" id="2781983"/>
    <lineage>
        <taxon>Bacteria</taxon>
        <taxon>Bacillati</taxon>
        <taxon>Actinomycetota</taxon>
        <taxon>Actinomycetes</taxon>
        <taxon>Micrococcales</taxon>
        <taxon>Dermabacteraceae</taxon>
        <taxon>Brachybacterium</taxon>
    </lineage>
</organism>
<proteinExistence type="predicted"/>
<gene>
    <name evidence="2" type="ORF">IOE58_03350</name>
</gene>
<name>A0ABR9VYK0_9MICO</name>
<evidence type="ECO:0000313" key="2">
    <source>
        <dbReference type="EMBL" id="MBE9403265.1"/>
    </source>
</evidence>
<feature type="region of interest" description="Disordered" evidence="1">
    <location>
        <begin position="1"/>
        <end position="83"/>
    </location>
</feature>
<keyword evidence="3" id="KW-1185">Reference proteome</keyword>
<feature type="compositionally biased region" description="Polar residues" evidence="1">
    <location>
        <begin position="1"/>
        <end position="15"/>
    </location>
</feature>
<reference evidence="2 3" key="1">
    <citation type="submission" date="2020-10" db="EMBL/GenBank/DDBJ databases">
        <title>Draft genome and description of Brachybacterium epidermidis sp nov.</title>
        <authorList>
            <person name="Boxberger M."/>
            <person name="La Scola B."/>
        </authorList>
    </citation>
    <scope>NUCLEOTIDE SEQUENCE [LARGE SCALE GENOMIC DNA]</scope>
    <source>
        <strain evidence="2 3">Marseille-Q2903</strain>
    </source>
</reference>
<evidence type="ECO:0000256" key="1">
    <source>
        <dbReference type="SAM" id="MobiDB-lite"/>
    </source>
</evidence>